<protein>
    <recommendedName>
        <fullName evidence="2 9">Tryptophan--tRNA ligase</fullName>
        <ecNumber evidence="2 9">6.1.1.2</ecNumber>
    </recommendedName>
</protein>
<reference evidence="12 13" key="2">
    <citation type="submission" date="2019-03" db="EMBL/GenBank/DDBJ databases">
        <title>Draft Genome Sequences of Six Type Strains of the Genus Massilia.</title>
        <authorList>
            <person name="Miess H."/>
            <person name="Frediansyhah A."/>
            <person name="Gross H."/>
        </authorList>
    </citation>
    <scope>NUCLEOTIDE SEQUENCE [LARGE SCALE GENOMIC DNA]</scope>
    <source>
        <strain evidence="12 13">DSM 17505</strain>
    </source>
</reference>
<evidence type="ECO:0000313" key="14">
    <source>
        <dbReference type="Proteomes" id="UP000619512"/>
    </source>
</evidence>
<dbReference type="AlphaFoldDB" id="A0A4P7BEB2"/>
<evidence type="ECO:0000313" key="13">
    <source>
        <dbReference type="Proteomes" id="UP000294359"/>
    </source>
</evidence>
<keyword evidence="4 10" id="KW-0547">Nucleotide-binding</keyword>
<comment type="catalytic activity">
    <reaction evidence="8">
        <text>tRNA(Trp) + L-tryptophan + ATP = L-tryptophyl-tRNA(Trp) + AMP + diphosphate + H(+)</text>
        <dbReference type="Rhea" id="RHEA:24080"/>
        <dbReference type="Rhea" id="RHEA-COMP:9671"/>
        <dbReference type="Rhea" id="RHEA-COMP:9705"/>
        <dbReference type="ChEBI" id="CHEBI:15378"/>
        <dbReference type="ChEBI" id="CHEBI:30616"/>
        <dbReference type="ChEBI" id="CHEBI:33019"/>
        <dbReference type="ChEBI" id="CHEBI:57912"/>
        <dbReference type="ChEBI" id="CHEBI:78442"/>
        <dbReference type="ChEBI" id="CHEBI:78535"/>
        <dbReference type="ChEBI" id="CHEBI:456215"/>
        <dbReference type="EC" id="6.1.1.2"/>
    </reaction>
</comment>
<dbReference type="GO" id="GO:0004830">
    <property type="term" value="F:tryptophan-tRNA ligase activity"/>
    <property type="evidence" value="ECO:0007669"/>
    <property type="project" value="UniProtKB-UniRule"/>
</dbReference>
<evidence type="ECO:0000256" key="5">
    <source>
        <dbReference type="ARBA" id="ARBA00022840"/>
    </source>
</evidence>
<reference evidence="11" key="1">
    <citation type="journal article" date="2014" name="Int. J. Syst. Evol. Microbiol.">
        <title>Complete genome sequence of Corynebacterium casei LMG S-19264T (=DSM 44701T), isolated from a smear-ripened cheese.</title>
        <authorList>
            <consortium name="US DOE Joint Genome Institute (JGI-PGF)"/>
            <person name="Walter F."/>
            <person name="Albersmeier A."/>
            <person name="Kalinowski J."/>
            <person name="Ruckert C."/>
        </authorList>
    </citation>
    <scope>NUCLEOTIDE SEQUENCE</scope>
    <source>
        <strain evidence="11">KCTC 12344</strain>
    </source>
</reference>
<dbReference type="InterPro" id="IPR002305">
    <property type="entry name" value="aa-tRNA-synth_Ic"/>
</dbReference>
<dbReference type="CDD" id="cd00806">
    <property type="entry name" value="TrpRS_core"/>
    <property type="match status" value="1"/>
</dbReference>
<dbReference type="PRINTS" id="PR01039">
    <property type="entry name" value="TRNASYNTHTRP"/>
</dbReference>
<dbReference type="Proteomes" id="UP000619512">
    <property type="component" value="Unassembled WGS sequence"/>
</dbReference>
<evidence type="ECO:0000256" key="10">
    <source>
        <dbReference type="RuleBase" id="RU363036"/>
    </source>
</evidence>
<dbReference type="PROSITE" id="PS00178">
    <property type="entry name" value="AA_TRNA_LIGASE_I"/>
    <property type="match status" value="1"/>
</dbReference>
<dbReference type="InterPro" id="IPR014729">
    <property type="entry name" value="Rossmann-like_a/b/a_fold"/>
</dbReference>
<evidence type="ECO:0000256" key="7">
    <source>
        <dbReference type="ARBA" id="ARBA00023146"/>
    </source>
</evidence>
<evidence type="ECO:0000256" key="4">
    <source>
        <dbReference type="ARBA" id="ARBA00022741"/>
    </source>
</evidence>
<name>A0A4P7BEB2_9BURK</name>
<dbReference type="PANTHER" id="PTHR43766:SF1">
    <property type="entry name" value="TRYPTOPHAN--TRNA LIGASE, MITOCHONDRIAL"/>
    <property type="match status" value="1"/>
</dbReference>
<evidence type="ECO:0000313" key="11">
    <source>
        <dbReference type="EMBL" id="GGY76219.1"/>
    </source>
</evidence>
<dbReference type="FunFam" id="1.10.240.10:FF:000005">
    <property type="entry name" value="Tryptophan--tRNA ligase"/>
    <property type="match status" value="1"/>
</dbReference>
<evidence type="ECO:0000256" key="6">
    <source>
        <dbReference type="ARBA" id="ARBA00022917"/>
    </source>
</evidence>
<dbReference type="Pfam" id="PF00579">
    <property type="entry name" value="tRNA-synt_1b"/>
    <property type="match status" value="2"/>
</dbReference>
<gene>
    <name evidence="11" type="primary">trpS-1</name>
    <name evidence="12" type="ORF">E1742_09160</name>
    <name evidence="11" type="ORF">GCM10007388_06060</name>
</gene>
<proteinExistence type="inferred from homology"/>
<dbReference type="Gene3D" id="3.40.50.620">
    <property type="entry name" value="HUPs"/>
    <property type="match status" value="1"/>
</dbReference>
<dbReference type="EMBL" id="CP038026">
    <property type="protein sequence ID" value="QBQ36307.1"/>
    <property type="molecule type" value="Genomic_DNA"/>
</dbReference>
<dbReference type="GO" id="GO:0005524">
    <property type="term" value="F:ATP binding"/>
    <property type="evidence" value="ECO:0007669"/>
    <property type="project" value="UniProtKB-KW"/>
</dbReference>
<accession>A0A4P7BEB2</accession>
<evidence type="ECO:0000256" key="2">
    <source>
        <dbReference type="ARBA" id="ARBA00013161"/>
    </source>
</evidence>
<dbReference type="EMBL" id="BMWW01000001">
    <property type="protein sequence ID" value="GGY76219.1"/>
    <property type="molecule type" value="Genomic_DNA"/>
</dbReference>
<dbReference type="NCBIfam" id="TIGR00233">
    <property type="entry name" value="trpS"/>
    <property type="match status" value="1"/>
</dbReference>
<evidence type="ECO:0000256" key="9">
    <source>
        <dbReference type="NCBIfam" id="TIGR00233"/>
    </source>
</evidence>
<keyword evidence="5 10" id="KW-0067">ATP-binding</keyword>
<reference evidence="11" key="3">
    <citation type="submission" date="2022-12" db="EMBL/GenBank/DDBJ databases">
        <authorList>
            <person name="Sun Q."/>
            <person name="Kim S."/>
        </authorList>
    </citation>
    <scope>NUCLEOTIDE SEQUENCE</scope>
    <source>
        <strain evidence="11">KCTC 12344</strain>
    </source>
</reference>
<dbReference type="Gene3D" id="1.10.240.10">
    <property type="entry name" value="Tyrosyl-Transfer RNA Synthetase"/>
    <property type="match status" value="1"/>
</dbReference>
<dbReference type="RefSeq" id="WP_134384591.1">
    <property type="nucleotide sequence ID" value="NZ_BMWW01000001.1"/>
</dbReference>
<dbReference type="GO" id="GO:0005829">
    <property type="term" value="C:cytosol"/>
    <property type="evidence" value="ECO:0007669"/>
    <property type="project" value="TreeGrafter"/>
</dbReference>
<dbReference type="EC" id="6.1.1.2" evidence="2 9"/>
<dbReference type="InterPro" id="IPR050203">
    <property type="entry name" value="Trp-tRNA_synthetase"/>
</dbReference>
<evidence type="ECO:0000313" key="12">
    <source>
        <dbReference type="EMBL" id="QBQ36307.1"/>
    </source>
</evidence>
<dbReference type="InterPro" id="IPR002306">
    <property type="entry name" value="Trp-tRNA-ligase"/>
</dbReference>
<dbReference type="Proteomes" id="UP000294359">
    <property type="component" value="Chromosome"/>
</dbReference>
<dbReference type="SUPFAM" id="SSF52374">
    <property type="entry name" value="Nucleotidylyl transferase"/>
    <property type="match status" value="1"/>
</dbReference>
<evidence type="ECO:0000256" key="8">
    <source>
        <dbReference type="ARBA" id="ARBA00049929"/>
    </source>
</evidence>
<dbReference type="PANTHER" id="PTHR43766">
    <property type="entry name" value="TRYPTOPHAN--TRNA LIGASE, MITOCHONDRIAL"/>
    <property type="match status" value="1"/>
</dbReference>
<keyword evidence="7 10" id="KW-0030">Aminoacyl-tRNA synthetase</keyword>
<evidence type="ECO:0000256" key="1">
    <source>
        <dbReference type="ARBA" id="ARBA00005594"/>
    </source>
</evidence>
<organism evidence="11 14">
    <name type="scientific">Pseudoduganella plicata</name>
    <dbReference type="NCBI Taxonomy" id="321984"/>
    <lineage>
        <taxon>Bacteria</taxon>
        <taxon>Pseudomonadati</taxon>
        <taxon>Pseudomonadota</taxon>
        <taxon>Betaproteobacteria</taxon>
        <taxon>Burkholderiales</taxon>
        <taxon>Oxalobacteraceae</taxon>
        <taxon>Telluria group</taxon>
        <taxon>Pseudoduganella</taxon>
    </lineage>
</organism>
<keyword evidence="3 10" id="KW-0436">Ligase</keyword>
<comment type="similarity">
    <text evidence="1 10">Belongs to the class-I aminoacyl-tRNA synthetase family.</text>
</comment>
<keyword evidence="6 10" id="KW-0648">Protein biosynthesis</keyword>
<dbReference type="NCBIfam" id="NF008922">
    <property type="entry name" value="PRK12283.1"/>
    <property type="match status" value="1"/>
</dbReference>
<dbReference type="GO" id="GO:0006436">
    <property type="term" value="P:tryptophanyl-tRNA aminoacylation"/>
    <property type="evidence" value="ECO:0007669"/>
    <property type="project" value="UniProtKB-UniRule"/>
</dbReference>
<dbReference type="OrthoDB" id="9801042at2"/>
<dbReference type="InterPro" id="IPR001412">
    <property type="entry name" value="aa-tRNA-synth_I_CS"/>
</dbReference>
<keyword evidence="13" id="KW-1185">Reference proteome</keyword>
<sequence length="400" mass="44795">MYPDRVVSGMRPTGSMHLGHYHGALKNWIRLQAEQPCLFFVADWHALTTHYDDPSVIEKATWDMLVDWLAAGVDPTQATMFIQSRVPEHAELHLLLSMATPLGWLDRVPTYKDAIENPAGRDLSTYGFLGYPLLQAADVLIYRASTVPVGEDQVPHVEMMREIARRFNHLYGKEPGFEQKAQDAVKKLGSKRARLYAELRTLYQQDGDDDALAQAKAMLDEAGSLSMIDRERLFGYLEGSRKLILVEPQAQLTAAARLPGLDGRKMSKSHANAIGLREDSKSVTQKIRTMPTDPARVRRTDPGEPTRCPVWQLHEVYSDADTREWAQKGCRSAGIGCLECKQPVIDAVLAEQEPMHERAQPYLDDPSLVRAIVADGNETARKLAQETMRDVREAMGLAHA</sequence>
<evidence type="ECO:0000256" key="3">
    <source>
        <dbReference type="ARBA" id="ARBA00022598"/>
    </source>
</evidence>